<dbReference type="RefSeq" id="WP_092226047.1">
    <property type="nucleotide sequence ID" value="NZ_FNJI01000059.1"/>
</dbReference>
<name>A0A1H0VR91_9BACT</name>
<dbReference type="InterPro" id="IPR027417">
    <property type="entry name" value="P-loop_NTPase"/>
</dbReference>
<dbReference type="AlphaFoldDB" id="A0A1H0VR91"/>
<feature type="region of interest" description="Disordered" evidence="1">
    <location>
        <begin position="685"/>
        <end position="725"/>
    </location>
</feature>
<evidence type="ECO:0008006" key="4">
    <source>
        <dbReference type="Google" id="ProtNLM"/>
    </source>
</evidence>
<dbReference type="PANTHER" id="PTHR30121:SF6">
    <property type="entry name" value="SLR6007 PROTEIN"/>
    <property type="match status" value="1"/>
</dbReference>
<dbReference type="InterPro" id="IPR051162">
    <property type="entry name" value="T4SS_component"/>
</dbReference>
<protein>
    <recommendedName>
        <fullName evidence="4">AAA-like domain-containing protein</fullName>
    </recommendedName>
</protein>
<organism evidence="2 3">
    <name type="scientific">Desulforhopalus singaporensis</name>
    <dbReference type="NCBI Taxonomy" id="91360"/>
    <lineage>
        <taxon>Bacteria</taxon>
        <taxon>Pseudomonadati</taxon>
        <taxon>Thermodesulfobacteriota</taxon>
        <taxon>Desulfobulbia</taxon>
        <taxon>Desulfobulbales</taxon>
        <taxon>Desulfocapsaceae</taxon>
        <taxon>Desulforhopalus</taxon>
    </lineage>
</organism>
<gene>
    <name evidence="2" type="ORF">SAMN05660330_04191</name>
</gene>
<evidence type="ECO:0000313" key="2">
    <source>
        <dbReference type="EMBL" id="SDP80718.1"/>
    </source>
</evidence>
<dbReference type="Proteomes" id="UP000199073">
    <property type="component" value="Unassembled WGS sequence"/>
</dbReference>
<dbReference type="Gene3D" id="3.40.50.300">
    <property type="entry name" value="P-loop containing nucleotide triphosphate hydrolases"/>
    <property type="match status" value="2"/>
</dbReference>
<dbReference type="STRING" id="91360.SAMN05660330_04191"/>
<evidence type="ECO:0000256" key="1">
    <source>
        <dbReference type="SAM" id="MobiDB-lite"/>
    </source>
</evidence>
<proteinExistence type="predicted"/>
<sequence length="891" mass="101675">MSTERKIWFEKFWCWIVDALNTPKIRSIRPATNLKELHQVYNTTVAIYDESVFPDIDRNNLAVKTLIKACENAGLQPSVELVSPFFDAFLEFVEMDEFFDRPKLDLEHEYAWSEQLEIKKRLRRFKRIYSQNEANLERWTGVLCSVFEGIYRSLPNQVDFAKKDTSFFLIDFIYLIENPAECIEYILSVICNQEVEESCLFYNLREQFDQNAIDFSGIDLSNPKDTKPFILPTKSKLEASELVDKYLAYSPFESIFSYLCPFSIPIQARFEHCHVIGGTGHGKTQLLQSFILDDIKAKRGFCVIESQGDLINKITMLPHFDPTVNGSLAEKLILIDPTDTDFPVCLNMFALNARGMSGLSNTQREMLLNATVDLYSYMFGALFGAELTQRQRVIFNYLARLMMEIPNATIQTLRELMEDGKKYKPYMDALQGSARAFFQTQFFSKSFAQTKKQVLARLWGVLSNATLERMFSNTENRVDLFKAMNEGKIVLINTAKDLLRKEGCQILGRFFIALLGQAILRRTSITEENRKPFFVYIDEAHEYFDERIDEQLNQARKYKVGLTLAHQNLDQLDSSLKGTMMSSTSIKLAGGVSSGDAVQLAREMRTTSDTILHARKENGYTEFACWIKNITSRTIPVTVPFGLLEGLPVLPQKSYTELIERNRAKYCRPAEEIVFDNLEPVVEKEQDDAPSIDKVSDAEEQTVPPPPVKQKTVPENLEIPKTGRGGPRHRYLQNLIKHVAQEKGFKAITEQAVFDGAGSVDVSLEGEGRKFAVEISVSTDSTWEMQNVSKCLSAGYDQLILLASENKQLDKLRRAVTSAFPAEVKENRIIFLLPDSFISFLNDENAKSAQKTKTIRGYKVKVNYSTVSSREEKTKNKAIAKVIMESMKRMK</sequence>
<dbReference type="PANTHER" id="PTHR30121">
    <property type="entry name" value="UNCHARACTERIZED PROTEIN YJGR-RELATED"/>
    <property type="match status" value="1"/>
</dbReference>
<evidence type="ECO:0000313" key="3">
    <source>
        <dbReference type="Proteomes" id="UP000199073"/>
    </source>
</evidence>
<reference evidence="2 3" key="1">
    <citation type="submission" date="2016-10" db="EMBL/GenBank/DDBJ databases">
        <authorList>
            <person name="de Groot N.N."/>
        </authorList>
    </citation>
    <scope>NUCLEOTIDE SEQUENCE [LARGE SCALE GENOMIC DNA]</scope>
    <source>
        <strain evidence="2 3">DSM 12130</strain>
    </source>
</reference>
<dbReference type="OrthoDB" id="9776736at2"/>
<accession>A0A1H0VR91</accession>
<dbReference type="SUPFAM" id="SSF52540">
    <property type="entry name" value="P-loop containing nucleoside triphosphate hydrolases"/>
    <property type="match status" value="1"/>
</dbReference>
<dbReference type="EMBL" id="FNJI01000059">
    <property type="protein sequence ID" value="SDP80718.1"/>
    <property type="molecule type" value="Genomic_DNA"/>
</dbReference>
<keyword evidence="3" id="KW-1185">Reference proteome</keyword>